<dbReference type="GO" id="GO:0016020">
    <property type="term" value="C:membrane"/>
    <property type="evidence" value="ECO:0007669"/>
    <property type="project" value="InterPro"/>
</dbReference>
<dbReference type="InterPro" id="IPR008160">
    <property type="entry name" value="Collagen"/>
</dbReference>
<dbReference type="InterPro" id="IPR030392">
    <property type="entry name" value="S74_ICA"/>
</dbReference>
<dbReference type="InterPro" id="IPR013320">
    <property type="entry name" value="ConA-like_dom_sf"/>
</dbReference>
<dbReference type="SUPFAM" id="SSF49899">
    <property type="entry name" value="Concanavalin A-like lectins/glucanases"/>
    <property type="match status" value="1"/>
</dbReference>
<keyword evidence="6" id="KW-0176">Collagen</keyword>
<dbReference type="SMART" id="SM00137">
    <property type="entry name" value="MAM"/>
    <property type="match status" value="1"/>
</dbReference>
<feature type="compositionally biased region" description="Basic and acidic residues" evidence="2">
    <location>
        <begin position="503"/>
        <end position="512"/>
    </location>
</feature>
<dbReference type="InterPro" id="IPR050149">
    <property type="entry name" value="Collagen_superfamily"/>
</dbReference>
<feature type="domain" description="Peptidase S74" evidence="5">
    <location>
        <begin position="832"/>
        <end position="923"/>
    </location>
</feature>
<dbReference type="GO" id="GO:0031012">
    <property type="term" value="C:extracellular matrix"/>
    <property type="evidence" value="ECO:0007669"/>
    <property type="project" value="TreeGrafter"/>
</dbReference>
<dbReference type="EMBL" id="CAADFU010000043">
    <property type="protein sequence ID" value="VFK44743.1"/>
    <property type="molecule type" value="Genomic_DNA"/>
</dbReference>
<protein>
    <submittedName>
        <fullName evidence="6">Collagen triple helix repeat-containing protein</fullName>
    </submittedName>
</protein>
<gene>
    <name evidence="6" type="ORF">BECKSD772E_GA0070983_10437</name>
</gene>
<accession>A0A450YT95</accession>
<reference evidence="6" key="1">
    <citation type="submission" date="2019-02" db="EMBL/GenBank/DDBJ databases">
        <authorList>
            <person name="Gruber-Vodicka R. H."/>
            <person name="Seah K. B. B."/>
        </authorList>
    </citation>
    <scope>NUCLEOTIDE SEQUENCE</scope>
    <source>
        <strain evidence="6">BECK_S1320</strain>
    </source>
</reference>
<dbReference type="InterPro" id="IPR000998">
    <property type="entry name" value="MAM_dom"/>
</dbReference>
<feature type="region of interest" description="Disordered" evidence="2">
    <location>
        <begin position="377"/>
        <end position="564"/>
    </location>
</feature>
<name>A0A450YT95_9GAMM</name>
<sequence>MKTTHPLRPFSLSLAASLGLAALLGLVALPTHAVEHTTGFEVDIRGWTVIKGTSQFNWARQTRGTHSGHTGPSGAHEGDYYLYLEASRNYPSRTAYLQSREFSGKIQTVSFHYHMYGAHMGSLALEGLDGNSWFTLWTTTGQQHPNHQAPWTREEVTLSGRTIQKIRFKGTTTDNPNGGQYRGDMAIDYVVVTTDKIVTSDHWQKTESEDGLYYGPGNVGIGDKQPQADLSILGNLSKPLTGHVGVPKGSPHVTGVNTRFTEELRVGDSIRLGDEVFVVAGISSDIALILNAPTTTGVLDVTAYTDGDLLSVQTGAETSALLVDRSGNVGVGAAKPAVKLDVAGGIRVGAETVCDAKREGTIRYNDAGDEVEFCDGSAWGRVEGPAGKQGVKGEKGDPGKKGDKGDQGNKGDKGDTGLQGLKGEKGLQGVKGDTGAQGPKGDQGPIGATGATGAVGKKGDIGPEGPQGPKGNTGPQGAKGDTGATGPQGSKGDTGPTGAQGLKGDKGDKGERGLQGVKGDTGPKGIKGDQGPIGATGATGAVGKKGDTGPQGPKGNKGDTGDAFWAQSGSNVSYSSGNVGIGTATPAYTLDINSADKPIRLGPNTSYSRSLLLGGWGIDTGEAWIRASNGNLHLDSKDLHQIYLNHYNDENIFLATGGGNVGIGTESPTHKLQIEGGWVGIRDSNKPDSAINFETQNGFHRFAFNELRFYDWENGADTMTIEDGKVGIGTTAPLRTLDVRGNIIVNNENPSATPAEGGEIAFANGDPTTTPTWHIDNLSDNLRIFRQPNANTAGVEFVWVTNTGNVGIGTTNPLEKLDVNGKIRGTQFVSSSDARLKKDIRPLENPLDKITRVRGVSFHWKDEEKGTDREIGVIAQEVEKEFPELVSTDGEGYKSVAYGKLTAVLIEAVKAQQARIDELEARIQTLGDRAGK</sequence>
<dbReference type="PANTHER" id="PTHR24023">
    <property type="entry name" value="COLLAGEN ALPHA"/>
    <property type="match status" value="1"/>
</dbReference>
<evidence type="ECO:0000313" key="6">
    <source>
        <dbReference type="EMBL" id="VFK44743.1"/>
    </source>
</evidence>
<dbReference type="Gene3D" id="1.10.10.10">
    <property type="entry name" value="Winged helix-like DNA-binding domain superfamily/Winged helix DNA-binding domain"/>
    <property type="match status" value="1"/>
</dbReference>
<organism evidence="6">
    <name type="scientific">Candidatus Kentrum sp. SD</name>
    <dbReference type="NCBI Taxonomy" id="2126332"/>
    <lineage>
        <taxon>Bacteria</taxon>
        <taxon>Pseudomonadati</taxon>
        <taxon>Pseudomonadota</taxon>
        <taxon>Gammaproteobacteria</taxon>
        <taxon>Candidatus Kentrum</taxon>
    </lineage>
</organism>
<feature type="chain" id="PRO_5019020335" evidence="3">
    <location>
        <begin position="34"/>
        <end position="932"/>
    </location>
</feature>
<evidence type="ECO:0000256" key="1">
    <source>
        <dbReference type="SAM" id="Coils"/>
    </source>
</evidence>
<dbReference type="PROSITE" id="PS51688">
    <property type="entry name" value="ICA"/>
    <property type="match status" value="1"/>
</dbReference>
<evidence type="ECO:0000259" key="5">
    <source>
        <dbReference type="PROSITE" id="PS51688"/>
    </source>
</evidence>
<dbReference type="CDD" id="cd06263">
    <property type="entry name" value="MAM"/>
    <property type="match status" value="1"/>
</dbReference>
<feature type="domain" description="MAM" evidence="4">
    <location>
        <begin position="36"/>
        <end position="200"/>
    </location>
</feature>
<dbReference type="Pfam" id="PF13884">
    <property type="entry name" value="Peptidase_S74"/>
    <property type="match status" value="1"/>
</dbReference>
<dbReference type="InterPro" id="IPR036388">
    <property type="entry name" value="WH-like_DNA-bd_sf"/>
</dbReference>
<dbReference type="PROSITE" id="PS50060">
    <property type="entry name" value="MAM_2"/>
    <property type="match status" value="1"/>
</dbReference>
<dbReference type="Pfam" id="PF00629">
    <property type="entry name" value="MAM"/>
    <property type="match status" value="1"/>
</dbReference>
<proteinExistence type="predicted"/>
<feature type="coiled-coil region" evidence="1">
    <location>
        <begin position="902"/>
        <end position="929"/>
    </location>
</feature>
<feature type="compositionally biased region" description="Low complexity" evidence="2">
    <location>
        <begin position="416"/>
        <end position="431"/>
    </location>
</feature>
<dbReference type="PANTHER" id="PTHR24023:SF1082">
    <property type="entry name" value="COLLAGEN TRIPLE HELIX REPEAT"/>
    <property type="match status" value="1"/>
</dbReference>
<dbReference type="GO" id="GO:0005615">
    <property type="term" value="C:extracellular space"/>
    <property type="evidence" value="ECO:0007669"/>
    <property type="project" value="TreeGrafter"/>
</dbReference>
<dbReference type="Gene3D" id="2.60.120.200">
    <property type="match status" value="1"/>
</dbReference>
<keyword evidence="1" id="KW-0175">Coiled coil</keyword>
<dbReference type="AlphaFoldDB" id="A0A450YT95"/>
<dbReference type="Pfam" id="PF01391">
    <property type="entry name" value="Collagen"/>
    <property type="match status" value="1"/>
</dbReference>
<keyword evidence="3" id="KW-0732">Signal</keyword>
<evidence type="ECO:0000256" key="3">
    <source>
        <dbReference type="SAM" id="SignalP"/>
    </source>
</evidence>
<feature type="compositionally biased region" description="Basic and acidic residues" evidence="2">
    <location>
        <begin position="391"/>
        <end position="415"/>
    </location>
</feature>
<evidence type="ECO:0000259" key="4">
    <source>
        <dbReference type="PROSITE" id="PS50060"/>
    </source>
</evidence>
<feature type="signal peptide" evidence="3">
    <location>
        <begin position="1"/>
        <end position="33"/>
    </location>
</feature>
<evidence type="ECO:0000256" key="2">
    <source>
        <dbReference type="SAM" id="MobiDB-lite"/>
    </source>
</evidence>